<keyword evidence="4" id="KW-0378">Hydrolase</keyword>
<dbReference type="InterPro" id="IPR050127">
    <property type="entry name" value="Serine_Proteases_S1"/>
</dbReference>
<accession>A0A1B0D824</accession>
<evidence type="ECO:0000256" key="2">
    <source>
        <dbReference type="ARBA" id="ARBA00022525"/>
    </source>
</evidence>
<dbReference type="AlphaFoldDB" id="A0A1B0D824"/>
<dbReference type="Proteomes" id="UP000092462">
    <property type="component" value="Unassembled WGS sequence"/>
</dbReference>
<dbReference type="GO" id="GO:0006508">
    <property type="term" value="P:proteolysis"/>
    <property type="evidence" value="ECO:0007669"/>
    <property type="project" value="UniProtKB-KW"/>
</dbReference>
<proteinExistence type="inferred from homology"/>
<evidence type="ECO:0000256" key="4">
    <source>
        <dbReference type="ARBA" id="ARBA00022801"/>
    </source>
</evidence>
<keyword evidence="6" id="KW-1015">Disulfide bond</keyword>
<dbReference type="PROSITE" id="PS50240">
    <property type="entry name" value="TRYPSIN_DOM"/>
    <property type="match status" value="1"/>
</dbReference>
<keyword evidence="5" id="KW-0720">Serine protease</keyword>
<evidence type="ECO:0000256" key="3">
    <source>
        <dbReference type="ARBA" id="ARBA00022670"/>
    </source>
</evidence>
<dbReference type="Gene3D" id="2.40.10.10">
    <property type="entry name" value="Trypsin-like serine proteases"/>
    <property type="match status" value="1"/>
</dbReference>
<evidence type="ECO:0000256" key="5">
    <source>
        <dbReference type="ARBA" id="ARBA00022825"/>
    </source>
</evidence>
<dbReference type="InterPro" id="IPR001254">
    <property type="entry name" value="Trypsin_dom"/>
</dbReference>
<keyword evidence="2" id="KW-0964">Secreted</keyword>
<dbReference type="InterPro" id="IPR043504">
    <property type="entry name" value="Peptidase_S1_PA_chymotrypsin"/>
</dbReference>
<dbReference type="PANTHER" id="PTHR24264:SF15">
    <property type="entry name" value="RIKEN CDNA 2210010C04 GENE"/>
    <property type="match status" value="1"/>
</dbReference>
<dbReference type="EnsemblMetazoa" id="PPAI003697-RA">
    <property type="protein sequence ID" value="PPAI003697-PA"/>
    <property type="gene ID" value="PPAI003697"/>
</dbReference>
<dbReference type="InterPro" id="IPR009003">
    <property type="entry name" value="Peptidase_S1_PA"/>
</dbReference>
<dbReference type="PANTHER" id="PTHR24264">
    <property type="entry name" value="TRYPSIN-RELATED"/>
    <property type="match status" value="1"/>
</dbReference>
<sequence length="63" mass="6524">MFCAGKAGQDACQGDSGGAVVQNGKLVGLVSFGYQCALENFPGVNTNIVAPSIRNFIQSAMRD</sequence>
<dbReference type="InterPro" id="IPR033116">
    <property type="entry name" value="TRYPSIN_SER"/>
</dbReference>
<dbReference type="VEuPathDB" id="VectorBase:PPAPM1_003321"/>
<evidence type="ECO:0000313" key="9">
    <source>
        <dbReference type="Proteomes" id="UP000092462"/>
    </source>
</evidence>
<comment type="subcellular location">
    <subcellularLocation>
        <location evidence="1">Secreted</location>
    </subcellularLocation>
</comment>
<dbReference type="SUPFAM" id="SSF50494">
    <property type="entry name" value="Trypsin-like serine proteases"/>
    <property type="match status" value="1"/>
</dbReference>
<keyword evidence="3" id="KW-0645">Protease</keyword>
<evidence type="ECO:0000256" key="1">
    <source>
        <dbReference type="ARBA" id="ARBA00004613"/>
    </source>
</evidence>
<protein>
    <submittedName>
        <fullName evidence="8">Uncharacterized protein</fullName>
    </submittedName>
</protein>
<dbReference type="GO" id="GO:0004252">
    <property type="term" value="F:serine-type endopeptidase activity"/>
    <property type="evidence" value="ECO:0007669"/>
    <property type="project" value="InterPro"/>
</dbReference>
<dbReference type="EMBL" id="AJVK01027199">
    <property type="status" value="NOT_ANNOTATED_CDS"/>
    <property type="molecule type" value="Genomic_DNA"/>
</dbReference>
<comment type="similarity">
    <text evidence="7">Belongs to the peptidase S1 family. CLIP subfamily.</text>
</comment>
<keyword evidence="9" id="KW-1185">Reference proteome</keyword>
<evidence type="ECO:0000313" key="8">
    <source>
        <dbReference type="EnsemblMetazoa" id="PPAI003697-PA"/>
    </source>
</evidence>
<organism evidence="8 9">
    <name type="scientific">Phlebotomus papatasi</name>
    <name type="common">Sandfly</name>
    <dbReference type="NCBI Taxonomy" id="29031"/>
    <lineage>
        <taxon>Eukaryota</taxon>
        <taxon>Metazoa</taxon>
        <taxon>Ecdysozoa</taxon>
        <taxon>Arthropoda</taxon>
        <taxon>Hexapoda</taxon>
        <taxon>Insecta</taxon>
        <taxon>Pterygota</taxon>
        <taxon>Neoptera</taxon>
        <taxon>Endopterygota</taxon>
        <taxon>Diptera</taxon>
        <taxon>Nematocera</taxon>
        <taxon>Psychodoidea</taxon>
        <taxon>Psychodidae</taxon>
        <taxon>Phlebotomus</taxon>
        <taxon>Phlebotomus</taxon>
    </lineage>
</organism>
<name>A0A1B0D824_PHLPP</name>
<dbReference type="VEuPathDB" id="VectorBase:PPAI003697"/>
<dbReference type="Pfam" id="PF00089">
    <property type="entry name" value="Trypsin"/>
    <property type="match status" value="1"/>
</dbReference>
<dbReference type="PROSITE" id="PS00135">
    <property type="entry name" value="TRYPSIN_SER"/>
    <property type="match status" value="1"/>
</dbReference>
<dbReference type="GO" id="GO:0005615">
    <property type="term" value="C:extracellular space"/>
    <property type="evidence" value="ECO:0007669"/>
    <property type="project" value="TreeGrafter"/>
</dbReference>
<reference evidence="8" key="1">
    <citation type="submission" date="2022-08" db="UniProtKB">
        <authorList>
            <consortium name="EnsemblMetazoa"/>
        </authorList>
    </citation>
    <scope>IDENTIFICATION</scope>
    <source>
        <strain evidence="8">Israel</strain>
    </source>
</reference>
<evidence type="ECO:0000256" key="6">
    <source>
        <dbReference type="ARBA" id="ARBA00023157"/>
    </source>
</evidence>
<evidence type="ECO:0000256" key="7">
    <source>
        <dbReference type="ARBA" id="ARBA00024195"/>
    </source>
</evidence>